<feature type="transmembrane region" description="Helical" evidence="6">
    <location>
        <begin position="81"/>
        <end position="98"/>
    </location>
</feature>
<evidence type="ECO:0000256" key="2">
    <source>
        <dbReference type="ARBA" id="ARBA00009773"/>
    </source>
</evidence>
<evidence type="ECO:0000256" key="3">
    <source>
        <dbReference type="ARBA" id="ARBA00022692"/>
    </source>
</evidence>
<feature type="transmembrane region" description="Helical" evidence="6">
    <location>
        <begin position="162"/>
        <end position="185"/>
    </location>
</feature>
<evidence type="ECO:0000256" key="5">
    <source>
        <dbReference type="ARBA" id="ARBA00023136"/>
    </source>
</evidence>
<dbReference type="AlphaFoldDB" id="A0A291GEL3"/>
<evidence type="ECO:0000256" key="6">
    <source>
        <dbReference type="SAM" id="Phobius"/>
    </source>
</evidence>
<name>A0A291GEL3_9RHOB</name>
<keyword evidence="3 6" id="KW-0812">Transmembrane</keyword>
<keyword evidence="4 6" id="KW-1133">Transmembrane helix</keyword>
<feature type="transmembrane region" description="Helical" evidence="6">
    <location>
        <begin position="314"/>
        <end position="344"/>
    </location>
</feature>
<comment type="subcellular location">
    <subcellularLocation>
        <location evidence="1">Membrane</location>
        <topology evidence="1">Multi-pass membrane protein</topology>
    </subcellularLocation>
</comment>
<dbReference type="STRING" id="1758178.GCA_001550095_01960"/>
<sequence>MLRNPAAVPRVVMQNGDHNMTRSARGHWALIILTLIAVIAALDLSQALLAPFVLAFVCAVVLSPVSAFWKRLGVPPAMGALMSFASVLALIAALFFLAEPVVEQAYAQIPSIKYELREGLSHLRQVFRGISDVTKEVQDTIAPDTSGSDGAQSVALPSLGDALFAAPSLIAQILLFAGALFFILLSRDEVYAGLAKLHPEGPSLDCLHDADARVSRYFLTITLINTCFGAIVAGAFAAMGLPGALLWGVVAALMNFILYIGPAMVAVSLLIAGIMAFDGAASLLPPLTFVALNTLEGQFVTPTLVGRHMQVNPLLVFLSLCFWLWLWGPVGGFIAIPLLVWGLAVFRGLGPETPYTS</sequence>
<keyword evidence="8" id="KW-1185">Reference proteome</keyword>
<dbReference type="InterPro" id="IPR002549">
    <property type="entry name" value="AI-2E-like"/>
</dbReference>
<dbReference type="Pfam" id="PF01594">
    <property type="entry name" value="AI-2E_transport"/>
    <property type="match status" value="1"/>
</dbReference>
<dbReference type="PANTHER" id="PTHR21716:SF16">
    <property type="entry name" value="BLL1467 PROTEIN"/>
    <property type="match status" value="1"/>
</dbReference>
<dbReference type="Proteomes" id="UP000217935">
    <property type="component" value="Chromosome"/>
</dbReference>
<gene>
    <name evidence="7" type="ORF">CEW89_14100</name>
</gene>
<dbReference type="KEGG" id="ceh:CEW89_14100"/>
<dbReference type="EMBL" id="CP022196">
    <property type="protein sequence ID" value="ATG48588.1"/>
    <property type="molecule type" value="Genomic_DNA"/>
</dbReference>
<evidence type="ECO:0000256" key="4">
    <source>
        <dbReference type="ARBA" id="ARBA00022989"/>
    </source>
</evidence>
<feature type="transmembrane region" description="Helical" evidence="6">
    <location>
        <begin position="48"/>
        <end position="69"/>
    </location>
</feature>
<keyword evidence="5 6" id="KW-0472">Membrane</keyword>
<proteinExistence type="inferred from homology"/>
<dbReference type="GO" id="GO:0016020">
    <property type="term" value="C:membrane"/>
    <property type="evidence" value="ECO:0007669"/>
    <property type="project" value="UniProtKB-SubCell"/>
</dbReference>
<evidence type="ECO:0000313" key="8">
    <source>
        <dbReference type="Proteomes" id="UP000217935"/>
    </source>
</evidence>
<protein>
    <submittedName>
        <fullName evidence="7">AI-2E family transporter</fullName>
    </submittedName>
</protein>
<feature type="transmembrane region" description="Helical" evidence="6">
    <location>
        <begin position="26"/>
        <end position="42"/>
    </location>
</feature>
<feature type="transmembrane region" description="Helical" evidence="6">
    <location>
        <begin position="217"/>
        <end position="238"/>
    </location>
</feature>
<feature type="transmembrane region" description="Helical" evidence="6">
    <location>
        <begin position="244"/>
        <end position="277"/>
    </location>
</feature>
<comment type="similarity">
    <text evidence="2">Belongs to the autoinducer-2 exporter (AI-2E) (TC 2.A.86) family.</text>
</comment>
<accession>A0A291GEL3</accession>
<evidence type="ECO:0000256" key="1">
    <source>
        <dbReference type="ARBA" id="ARBA00004141"/>
    </source>
</evidence>
<evidence type="ECO:0000313" key="7">
    <source>
        <dbReference type="EMBL" id="ATG48588.1"/>
    </source>
</evidence>
<reference evidence="7 8" key="1">
    <citation type="submission" date="2017-06" db="EMBL/GenBank/DDBJ databases">
        <title>Celeribacter sp. TSPH2 complete genome sequence.</title>
        <authorList>
            <person name="Woo J.-H."/>
            <person name="Kim H.-S."/>
        </authorList>
    </citation>
    <scope>NUCLEOTIDE SEQUENCE [LARGE SCALE GENOMIC DNA]</scope>
    <source>
        <strain evidence="7 8">TSPH2</strain>
    </source>
</reference>
<dbReference type="PANTHER" id="PTHR21716">
    <property type="entry name" value="TRANSMEMBRANE PROTEIN"/>
    <property type="match status" value="1"/>
</dbReference>
<dbReference type="GO" id="GO:0055085">
    <property type="term" value="P:transmembrane transport"/>
    <property type="evidence" value="ECO:0007669"/>
    <property type="project" value="TreeGrafter"/>
</dbReference>
<organism evidence="7 8">
    <name type="scientific">Celeribacter ethanolicus</name>
    <dbReference type="NCBI Taxonomy" id="1758178"/>
    <lineage>
        <taxon>Bacteria</taxon>
        <taxon>Pseudomonadati</taxon>
        <taxon>Pseudomonadota</taxon>
        <taxon>Alphaproteobacteria</taxon>
        <taxon>Rhodobacterales</taxon>
        <taxon>Roseobacteraceae</taxon>
        <taxon>Celeribacter</taxon>
    </lineage>
</organism>